<feature type="transmembrane region" description="Helical" evidence="1">
    <location>
        <begin position="12"/>
        <end position="34"/>
    </location>
</feature>
<name>A0A256G850_9HYPH</name>
<dbReference type="EMBL" id="NNRM01000041">
    <property type="protein sequence ID" value="OYR23287.1"/>
    <property type="molecule type" value="Genomic_DNA"/>
</dbReference>
<keyword evidence="1" id="KW-0472">Membrane</keyword>
<keyword evidence="1" id="KW-1133">Transmembrane helix</keyword>
<evidence type="ECO:0000313" key="3">
    <source>
        <dbReference type="Proteomes" id="UP000216188"/>
    </source>
</evidence>
<accession>A0A256G850</accession>
<keyword evidence="1" id="KW-0812">Transmembrane</keyword>
<reference evidence="2 3" key="1">
    <citation type="submission" date="2017-07" db="EMBL/GenBank/DDBJ databases">
        <title>Phylogenetic study on the rhizospheric bacterium Ochrobactrum sp. A44.</title>
        <authorList>
            <person name="Krzyzanowska D.M."/>
            <person name="Ossowicki A."/>
            <person name="Rajewska M."/>
            <person name="Maciag T."/>
            <person name="Kaczynski Z."/>
            <person name="Czerwicka M."/>
            <person name="Jafra S."/>
        </authorList>
    </citation>
    <scope>NUCLEOTIDE SEQUENCE [LARGE SCALE GENOMIC DNA]</scope>
    <source>
        <strain evidence="2 3">CCUG 30717</strain>
    </source>
</reference>
<dbReference type="Proteomes" id="UP000216188">
    <property type="component" value="Unassembled WGS sequence"/>
</dbReference>
<proteinExistence type="predicted"/>
<gene>
    <name evidence="2" type="ORF">CEV34_4033</name>
</gene>
<comment type="caution">
    <text evidence="2">The sequence shown here is derived from an EMBL/GenBank/DDBJ whole genome shotgun (WGS) entry which is preliminary data.</text>
</comment>
<evidence type="ECO:0000256" key="1">
    <source>
        <dbReference type="SAM" id="Phobius"/>
    </source>
</evidence>
<protein>
    <submittedName>
        <fullName evidence="2">Putative membrane protein</fullName>
    </submittedName>
</protein>
<evidence type="ECO:0000313" key="2">
    <source>
        <dbReference type="EMBL" id="OYR23287.1"/>
    </source>
</evidence>
<dbReference type="AlphaFoldDB" id="A0A256G850"/>
<sequence>MKLAPSWSDQASFLRLMVICQFCNSSIYSAMLLVNGR</sequence>
<organism evidence="2 3">
    <name type="scientific">Brucella pseudogrignonensis</name>
    <dbReference type="NCBI Taxonomy" id="419475"/>
    <lineage>
        <taxon>Bacteria</taxon>
        <taxon>Pseudomonadati</taxon>
        <taxon>Pseudomonadota</taxon>
        <taxon>Alphaproteobacteria</taxon>
        <taxon>Hyphomicrobiales</taxon>
        <taxon>Brucellaceae</taxon>
        <taxon>Brucella/Ochrobactrum group</taxon>
        <taxon>Brucella</taxon>
    </lineage>
</organism>
<keyword evidence="3" id="KW-1185">Reference proteome</keyword>